<evidence type="ECO:0000313" key="1">
    <source>
        <dbReference type="EMBL" id="MBR7835205.1"/>
    </source>
</evidence>
<dbReference type="EMBL" id="JAGSOG010000086">
    <property type="protein sequence ID" value="MBR7835205.1"/>
    <property type="molecule type" value="Genomic_DNA"/>
</dbReference>
<dbReference type="Proteomes" id="UP000675781">
    <property type="component" value="Unassembled WGS sequence"/>
</dbReference>
<organism evidence="1 2">
    <name type="scientific">Actinospica durhamensis</name>
    <dbReference type="NCBI Taxonomy" id="1508375"/>
    <lineage>
        <taxon>Bacteria</taxon>
        <taxon>Bacillati</taxon>
        <taxon>Actinomycetota</taxon>
        <taxon>Actinomycetes</taxon>
        <taxon>Catenulisporales</taxon>
        <taxon>Actinospicaceae</taxon>
        <taxon>Actinospica</taxon>
    </lineage>
</organism>
<gene>
    <name evidence="1" type="ORF">KDL01_18170</name>
</gene>
<evidence type="ECO:0000313" key="2">
    <source>
        <dbReference type="Proteomes" id="UP000675781"/>
    </source>
</evidence>
<proteinExistence type="predicted"/>
<dbReference type="AlphaFoldDB" id="A0A941EML9"/>
<keyword evidence="2" id="KW-1185">Reference proteome</keyword>
<sequence>MIHVDATMPDGLAEIGSDILGTRAGAVTGLGYSPIMAVTPSQHWREGVEQDEREIEAGILDPEEGCMAAPFPESLLTRTDEVLAAFEAEVSALNDPSDEQVFTAVRNVVLAFNQVNREHGDAGYETGEREQLCDYIDKTLAESGIDVPALAERNDLGRYAITDQWRTW</sequence>
<protein>
    <submittedName>
        <fullName evidence="1">Uncharacterized protein</fullName>
    </submittedName>
</protein>
<comment type="caution">
    <text evidence="1">The sequence shown here is derived from an EMBL/GenBank/DDBJ whole genome shotgun (WGS) entry which is preliminary data.</text>
</comment>
<dbReference type="RefSeq" id="WP_212529698.1">
    <property type="nucleotide sequence ID" value="NZ_JAGSOG010000086.1"/>
</dbReference>
<name>A0A941EML9_9ACTN</name>
<reference evidence="1" key="1">
    <citation type="submission" date="2021-04" db="EMBL/GenBank/DDBJ databases">
        <title>Genome based classification of Actinospica acidithermotolerans sp. nov., an actinobacterium isolated from an Indonesian hot spring.</title>
        <authorList>
            <person name="Kusuma A.B."/>
            <person name="Putra K.E."/>
            <person name="Nafisah S."/>
            <person name="Loh J."/>
            <person name="Nouioui I."/>
            <person name="Goodfellow M."/>
        </authorList>
    </citation>
    <scope>NUCLEOTIDE SEQUENCE</scope>
    <source>
        <strain evidence="1">CSCA 57</strain>
    </source>
</reference>
<accession>A0A941EML9</accession>